<gene>
    <name evidence="2" type="ORF">BE15_18630</name>
</gene>
<name>A0A150QA69_SORCE</name>
<feature type="compositionally biased region" description="Polar residues" evidence="1">
    <location>
        <begin position="48"/>
        <end position="57"/>
    </location>
</feature>
<comment type="caution">
    <text evidence="2">The sequence shown here is derived from an EMBL/GenBank/DDBJ whole genome shotgun (WGS) entry which is preliminary data.</text>
</comment>
<feature type="region of interest" description="Disordered" evidence="1">
    <location>
        <begin position="1"/>
        <end position="57"/>
    </location>
</feature>
<evidence type="ECO:0000256" key="1">
    <source>
        <dbReference type="SAM" id="MobiDB-lite"/>
    </source>
</evidence>
<dbReference type="Proteomes" id="UP000075260">
    <property type="component" value="Unassembled WGS sequence"/>
</dbReference>
<sequence>MPYAASRTSACRKRYSTSPRSRPGPRRWITSRRSSSDSHRVTPAPPSNALTPLGQNAWPNTLAARSTRRASASSASMRACTIASTVSGRSAPWPAATARTCSSR</sequence>
<evidence type="ECO:0000313" key="3">
    <source>
        <dbReference type="Proteomes" id="UP000075260"/>
    </source>
</evidence>
<proteinExistence type="predicted"/>
<organism evidence="2 3">
    <name type="scientific">Sorangium cellulosum</name>
    <name type="common">Polyangium cellulosum</name>
    <dbReference type="NCBI Taxonomy" id="56"/>
    <lineage>
        <taxon>Bacteria</taxon>
        <taxon>Pseudomonadati</taxon>
        <taxon>Myxococcota</taxon>
        <taxon>Polyangia</taxon>
        <taxon>Polyangiales</taxon>
        <taxon>Polyangiaceae</taxon>
        <taxon>Sorangium</taxon>
    </lineage>
</organism>
<protein>
    <submittedName>
        <fullName evidence="2">Uncharacterized protein</fullName>
    </submittedName>
</protein>
<evidence type="ECO:0000313" key="2">
    <source>
        <dbReference type="EMBL" id="KYF64646.1"/>
    </source>
</evidence>
<dbReference type="AlphaFoldDB" id="A0A150QA69"/>
<reference evidence="2 3" key="1">
    <citation type="submission" date="2014-02" db="EMBL/GenBank/DDBJ databases">
        <title>The small core and large imbalanced accessory genome model reveals a collaborative survival strategy of Sorangium cellulosum strains in nature.</title>
        <authorList>
            <person name="Han K."/>
            <person name="Peng R."/>
            <person name="Blom J."/>
            <person name="Li Y.-Z."/>
        </authorList>
    </citation>
    <scope>NUCLEOTIDE SEQUENCE [LARGE SCALE GENOMIC DNA]</scope>
    <source>
        <strain evidence="2 3">So0008-312</strain>
    </source>
</reference>
<accession>A0A150QA69</accession>
<dbReference type="EMBL" id="JEMA01000903">
    <property type="protein sequence ID" value="KYF64646.1"/>
    <property type="molecule type" value="Genomic_DNA"/>
</dbReference>